<gene>
    <name evidence="1" type="ORF">SAMN04488696_0134</name>
</gene>
<dbReference type="Proteomes" id="UP000198535">
    <property type="component" value="Unassembled WGS sequence"/>
</dbReference>
<dbReference type="EMBL" id="FOUJ01000001">
    <property type="protein sequence ID" value="SFM16394.1"/>
    <property type="molecule type" value="Genomic_DNA"/>
</dbReference>
<dbReference type="Pfam" id="PF06348">
    <property type="entry name" value="DUF1059"/>
    <property type="match status" value="1"/>
</dbReference>
<sequence>MKMKMVKCSDVGIDNCAYIAIGNELDEVEKNMLDHIETEHEDILAGLNDHEVHHLKHRVSTFLGRSCGCGHLEMP</sequence>
<dbReference type="STRING" id="487685.SAMN04488696_0134"/>
<accession>A0A1I4NLJ4</accession>
<name>A0A1I4NLJ4_9EURY</name>
<evidence type="ECO:0000313" key="2">
    <source>
        <dbReference type="Proteomes" id="UP000198535"/>
    </source>
</evidence>
<organism evidence="1 2">
    <name type="scientific">Methanolobus profundi</name>
    <dbReference type="NCBI Taxonomy" id="487685"/>
    <lineage>
        <taxon>Archaea</taxon>
        <taxon>Methanobacteriati</taxon>
        <taxon>Methanobacteriota</taxon>
        <taxon>Stenosarchaea group</taxon>
        <taxon>Methanomicrobia</taxon>
        <taxon>Methanosarcinales</taxon>
        <taxon>Methanosarcinaceae</taxon>
        <taxon>Methanolobus</taxon>
    </lineage>
</organism>
<dbReference type="RefSeq" id="WP_245747798.1">
    <property type="nucleotide sequence ID" value="NZ_FOUJ01000001.1"/>
</dbReference>
<protein>
    <submittedName>
        <fullName evidence="1">Predicted small metal-binding protein</fullName>
    </submittedName>
</protein>
<dbReference type="InterPro" id="IPR009409">
    <property type="entry name" value="DUF1059"/>
</dbReference>
<dbReference type="AlphaFoldDB" id="A0A1I4NLJ4"/>
<proteinExistence type="predicted"/>
<keyword evidence="2" id="KW-1185">Reference proteome</keyword>
<evidence type="ECO:0000313" key="1">
    <source>
        <dbReference type="EMBL" id="SFM16394.1"/>
    </source>
</evidence>
<reference evidence="2" key="1">
    <citation type="submission" date="2016-10" db="EMBL/GenBank/DDBJ databases">
        <authorList>
            <person name="Varghese N."/>
            <person name="Submissions S."/>
        </authorList>
    </citation>
    <scope>NUCLEOTIDE SEQUENCE [LARGE SCALE GENOMIC DNA]</scope>
    <source>
        <strain evidence="2">Mob M</strain>
    </source>
</reference>